<accession>A0A963Z1Y5</accession>
<evidence type="ECO:0000259" key="7">
    <source>
        <dbReference type="SMART" id="SM00833"/>
    </source>
</evidence>
<comment type="caution">
    <text evidence="8">The sequence shown here is derived from an EMBL/GenBank/DDBJ whole genome shotgun (WGS) entry which is preliminary data.</text>
</comment>
<feature type="domain" description="CobW C-terminal" evidence="7">
    <location>
        <begin position="233"/>
        <end position="327"/>
    </location>
</feature>
<reference evidence="8 9" key="1">
    <citation type="journal article" date="2021" name="Microorganisms">
        <title>Acidisoma silvae sp. nov. and Acidisomacellulosilytica sp. nov., Two Acidophilic Bacteria Isolated from Decaying Wood, Hydrolyzing Cellulose and Producing Poly-3-hydroxybutyrate.</title>
        <authorList>
            <person name="Mieszkin S."/>
            <person name="Pouder E."/>
            <person name="Uroz S."/>
            <person name="Simon-Colin C."/>
            <person name="Alain K."/>
        </authorList>
    </citation>
    <scope>NUCLEOTIDE SEQUENCE [LARGE SCALE GENOMIC DNA]</scope>
    <source>
        <strain evidence="8 9">HW T5.17</strain>
    </source>
</reference>
<dbReference type="InterPro" id="IPR011629">
    <property type="entry name" value="CobW-like_C"/>
</dbReference>
<evidence type="ECO:0000256" key="2">
    <source>
        <dbReference type="ARBA" id="ARBA00022801"/>
    </source>
</evidence>
<dbReference type="AlphaFoldDB" id="A0A963Z1Y5"/>
<dbReference type="SUPFAM" id="SSF52540">
    <property type="entry name" value="P-loop containing nucleoside triphosphate hydrolases"/>
    <property type="match status" value="1"/>
</dbReference>
<comment type="catalytic activity">
    <reaction evidence="6">
        <text>GTP + H2O = GDP + phosphate + H(+)</text>
        <dbReference type="Rhea" id="RHEA:19669"/>
        <dbReference type="ChEBI" id="CHEBI:15377"/>
        <dbReference type="ChEBI" id="CHEBI:15378"/>
        <dbReference type="ChEBI" id="CHEBI:37565"/>
        <dbReference type="ChEBI" id="CHEBI:43474"/>
        <dbReference type="ChEBI" id="CHEBI:58189"/>
    </reaction>
    <physiologicalReaction direction="left-to-right" evidence="6">
        <dbReference type="Rhea" id="RHEA:19670"/>
    </physiologicalReaction>
</comment>
<dbReference type="SUPFAM" id="SSF90002">
    <property type="entry name" value="Hypothetical protein YjiA, C-terminal domain"/>
    <property type="match status" value="1"/>
</dbReference>
<evidence type="ECO:0000313" key="9">
    <source>
        <dbReference type="Proteomes" id="UP000721844"/>
    </source>
</evidence>
<evidence type="ECO:0000256" key="5">
    <source>
        <dbReference type="ARBA" id="ARBA00045658"/>
    </source>
</evidence>
<dbReference type="InterPro" id="IPR003495">
    <property type="entry name" value="CobW/HypB/UreG_nucleotide-bd"/>
</dbReference>
<sequence length="334" mass="36028">MTERLPLHLISGFLGSGKTTLLQRMLGAPALGDSAVLVNELGEIGLDHHLLRHIDGETVLLRNGCVCCTVRDDLGAALKDLLSRRARGEIPGFSRVIVESTGLADPVPILSTIAAEPSLRHHVRIGRVITTVDAVNAGLQSRQQPEFASQIAVADRIVLTKTDIADAGTIAAAMAQLRLINPGAAIDRAMAPDLDVADLLAEPQTSAALSAEASAWTRPSARFQAVAAHDAGVQSFCMVFDRPIDWVTLGIWLTMLLHAHGERVLRVKGLLDIAGSDYPVVINGVQHVMHKPLHLDAWPDEDHRSRLVFILRDLPRDLVERSCLAFLGLVPAYA</sequence>
<dbReference type="SMART" id="SM00833">
    <property type="entry name" value="CobW_C"/>
    <property type="match status" value="1"/>
</dbReference>
<organism evidence="8 9">
    <name type="scientific">Acidisoma cellulosilyticum</name>
    <dbReference type="NCBI Taxonomy" id="2802395"/>
    <lineage>
        <taxon>Bacteria</taxon>
        <taxon>Pseudomonadati</taxon>
        <taxon>Pseudomonadota</taxon>
        <taxon>Alphaproteobacteria</taxon>
        <taxon>Acetobacterales</taxon>
        <taxon>Acidocellaceae</taxon>
        <taxon>Acidisoma</taxon>
    </lineage>
</organism>
<name>A0A963Z1Y5_9PROT</name>
<comment type="function">
    <text evidence="5">Zinc chaperone that directly transfers zinc cofactor to target proteins, thereby activating them. Zinc is transferred from the CXCC motif in the GTPase domain to the zinc binding site in target proteins in a process requiring GTP hydrolysis.</text>
</comment>
<dbReference type="Proteomes" id="UP000721844">
    <property type="component" value="Unassembled WGS sequence"/>
</dbReference>
<dbReference type="InterPro" id="IPR036627">
    <property type="entry name" value="CobW-likC_sf"/>
</dbReference>
<keyword evidence="9" id="KW-1185">Reference proteome</keyword>
<dbReference type="Pfam" id="PF02492">
    <property type="entry name" value="cobW"/>
    <property type="match status" value="1"/>
</dbReference>
<evidence type="ECO:0000256" key="4">
    <source>
        <dbReference type="ARBA" id="ARBA00034320"/>
    </source>
</evidence>
<evidence type="ECO:0000313" key="8">
    <source>
        <dbReference type="EMBL" id="MCB8881290.1"/>
    </source>
</evidence>
<evidence type="ECO:0000256" key="1">
    <source>
        <dbReference type="ARBA" id="ARBA00022741"/>
    </source>
</evidence>
<keyword evidence="1" id="KW-0547">Nucleotide-binding</keyword>
<dbReference type="Pfam" id="PF07683">
    <property type="entry name" value="CobW_C"/>
    <property type="match status" value="1"/>
</dbReference>
<comment type="similarity">
    <text evidence="4">Belongs to the SIMIBI class G3E GTPase family. ZNG1 subfamily.</text>
</comment>
<evidence type="ECO:0000256" key="3">
    <source>
        <dbReference type="ARBA" id="ARBA00023186"/>
    </source>
</evidence>
<dbReference type="Gene3D" id="3.40.50.300">
    <property type="entry name" value="P-loop containing nucleotide triphosphate hydrolases"/>
    <property type="match status" value="1"/>
</dbReference>
<dbReference type="InterPro" id="IPR027417">
    <property type="entry name" value="P-loop_NTPase"/>
</dbReference>
<dbReference type="GO" id="GO:0005737">
    <property type="term" value="C:cytoplasm"/>
    <property type="evidence" value="ECO:0007669"/>
    <property type="project" value="TreeGrafter"/>
</dbReference>
<dbReference type="PANTHER" id="PTHR13748:SF62">
    <property type="entry name" value="COBW DOMAIN-CONTAINING PROTEIN"/>
    <property type="match status" value="1"/>
</dbReference>
<dbReference type="EMBL" id="JAESVA010000004">
    <property type="protein sequence ID" value="MCB8881290.1"/>
    <property type="molecule type" value="Genomic_DNA"/>
</dbReference>
<dbReference type="InterPro" id="IPR051316">
    <property type="entry name" value="Zinc-reg_GTPase_activator"/>
</dbReference>
<proteinExistence type="inferred from homology"/>
<dbReference type="GO" id="GO:0000166">
    <property type="term" value="F:nucleotide binding"/>
    <property type="evidence" value="ECO:0007669"/>
    <property type="project" value="UniProtKB-KW"/>
</dbReference>
<keyword evidence="2" id="KW-0378">Hydrolase</keyword>
<dbReference type="GO" id="GO:0016787">
    <property type="term" value="F:hydrolase activity"/>
    <property type="evidence" value="ECO:0007669"/>
    <property type="project" value="UniProtKB-KW"/>
</dbReference>
<dbReference type="PANTHER" id="PTHR13748">
    <property type="entry name" value="COBW-RELATED"/>
    <property type="match status" value="1"/>
</dbReference>
<dbReference type="RefSeq" id="WP_227307961.1">
    <property type="nucleotide sequence ID" value="NZ_JAESVA010000004.1"/>
</dbReference>
<keyword evidence="3" id="KW-0143">Chaperone</keyword>
<protein>
    <submittedName>
        <fullName evidence="8">GTP-binding protein</fullName>
    </submittedName>
</protein>
<dbReference type="CDD" id="cd03112">
    <property type="entry name" value="CobW-like"/>
    <property type="match status" value="1"/>
</dbReference>
<dbReference type="Gene3D" id="3.30.1220.10">
    <property type="entry name" value="CobW-like, C-terminal domain"/>
    <property type="match status" value="1"/>
</dbReference>
<evidence type="ECO:0000256" key="6">
    <source>
        <dbReference type="ARBA" id="ARBA00049117"/>
    </source>
</evidence>
<gene>
    <name evidence="8" type="ORF">ACELLULO517_13665</name>
</gene>